<evidence type="ECO:0000313" key="1">
    <source>
        <dbReference type="EMBL" id="AZN29451.1"/>
    </source>
</evidence>
<dbReference type="KEGG" id="fsl:EJO69_03360"/>
<evidence type="ECO:0008006" key="3">
    <source>
        <dbReference type="Google" id="ProtNLM"/>
    </source>
</evidence>
<proteinExistence type="predicted"/>
<dbReference type="Proteomes" id="UP000270021">
    <property type="component" value="Chromosome"/>
</dbReference>
<protein>
    <recommendedName>
        <fullName evidence="3">Pyridoxamine 5'-phosphate oxidase family protein</fullName>
    </recommendedName>
</protein>
<organism evidence="1 2">
    <name type="scientific">Flaviflexus salsibiostraticola</name>
    <dbReference type="NCBI Taxonomy" id="1282737"/>
    <lineage>
        <taxon>Bacteria</taxon>
        <taxon>Bacillati</taxon>
        <taxon>Actinomycetota</taxon>
        <taxon>Actinomycetes</taxon>
        <taxon>Actinomycetales</taxon>
        <taxon>Actinomycetaceae</taxon>
        <taxon>Flaviflexus</taxon>
    </lineage>
</organism>
<dbReference type="EMBL" id="CP034438">
    <property type="protein sequence ID" value="AZN29451.1"/>
    <property type="molecule type" value="Genomic_DNA"/>
</dbReference>
<accession>A0A3S8Z7D6</accession>
<dbReference type="RefSeq" id="WP_126039223.1">
    <property type="nucleotide sequence ID" value="NZ_CP034438.1"/>
</dbReference>
<keyword evidence="2" id="KW-1185">Reference proteome</keyword>
<gene>
    <name evidence="1" type="ORF">EJO69_03360</name>
</gene>
<name>A0A3S8Z7D6_9ACTO</name>
<sequence length="128" mass="13703">MSIPVEPARFARVTKAFASGVLIAHHPEEGIRVLTVDPDFDEQGSAAITGVRGSILDAAAGDSRMTIVWQPTVAHGWTLIYDGRVDPASPRLVAGADETDALVLTPVSGMLHRPSSHADGPEWIWPDR</sequence>
<evidence type="ECO:0000313" key="2">
    <source>
        <dbReference type="Proteomes" id="UP000270021"/>
    </source>
</evidence>
<reference evidence="1 2" key="1">
    <citation type="submission" date="2018-12" db="EMBL/GenBank/DDBJ databases">
        <title>Complete genome sequence of Flaviflexus salsibiostraticola KCTC 33148.</title>
        <authorList>
            <person name="Bae J.-W."/>
        </authorList>
    </citation>
    <scope>NUCLEOTIDE SEQUENCE [LARGE SCALE GENOMIC DNA]</scope>
    <source>
        <strain evidence="1 2">KCTC 33148</strain>
    </source>
</reference>
<dbReference type="OrthoDB" id="8907583at2"/>
<dbReference type="AlphaFoldDB" id="A0A3S8Z7D6"/>